<feature type="domain" description="Clp R" evidence="2">
    <location>
        <begin position="6"/>
        <end position="153"/>
    </location>
</feature>
<keyword evidence="4" id="KW-1185">Reference proteome</keyword>
<evidence type="ECO:0000256" key="1">
    <source>
        <dbReference type="PROSITE-ProRule" id="PRU01251"/>
    </source>
</evidence>
<dbReference type="SUPFAM" id="SSF81923">
    <property type="entry name" value="Double Clp-N motif"/>
    <property type="match status" value="1"/>
</dbReference>
<dbReference type="STRING" id="105231.A0A1Y1I7G4"/>
<dbReference type="Pfam" id="PF02861">
    <property type="entry name" value="Clp_N"/>
    <property type="match status" value="1"/>
</dbReference>
<dbReference type="Gene3D" id="1.10.1780.10">
    <property type="entry name" value="Clp, N-terminal domain"/>
    <property type="match status" value="1"/>
</dbReference>
<proteinExistence type="predicted"/>
<accession>A0A1Y1I7G4</accession>
<evidence type="ECO:0000313" key="3">
    <source>
        <dbReference type="EMBL" id="GAQ86890.1"/>
    </source>
</evidence>
<dbReference type="AlphaFoldDB" id="A0A1Y1I7G4"/>
<dbReference type="PANTHER" id="PTHR47016">
    <property type="entry name" value="ATP-DEPENDENT CLP PROTEASE ATP-BINDING SUBUNIT CLPT1, CHLOROPLASTIC"/>
    <property type="match status" value="1"/>
</dbReference>
<reference evidence="3 4" key="1">
    <citation type="journal article" date="2014" name="Nat. Commun.">
        <title>Klebsormidium flaccidum genome reveals primary factors for plant terrestrial adaptation.</title>
        <authorList>
            <person name="Hori K."/>
            <person name="Maruyama F."/>
            <person name="Fujisawa T."/>
            <person name="Togashi T."/>
            <person name="Yamamoto N."/>
            <person name="Seo M."/>
            <person name="Sato S."/>
            <person name="Yamada T."/>
            <person name="Mori H."/>
            <person name="Tajima N."/>
            <person name="Moriyama T."/>
            <person name="Ikeuchi M."/>
            <person name="Watanabe M."/>
            <person name="Wada H."/>
            <person name="Kobayashi K."/>
            <person name="Saito M."/>
            <person name="Masuda T."/>
            <person name="Sasaki-Sekimoto Y."/>
            <person name="Mashiguchi K."/>
            <person name="Awai K."/>
            <person name="Shimojima M."/>
            <person name="Masuda S."/>
            <person name="Iwai M."/>
            <person name="Nobusawa T."/>
            <person name="Narise T."/>
            <person name="Kondo S."/>
            <person name="Saito H."/>
            <person name="Sato R."/>
            <person name="Murakawa M."/>
            <person name="Ihara Y."/>
            <person name="Oshima-Yamada Y."/>
            <person name="Ohtaka K."/>
            <person name="Satoh M."/>
            <person name="Sonobe K."/>
            <person name="Ishii M."/>
            <person name="Ohtani R."/>
            <person name="Kanamori-Sato M."/>
            <person name="Honoki R."/>
            <person name="Miyazaki D."/>
            <person name="Mochizuki H."/>
            <person name="Umetsu J."/>
            <person name="Higashi K."/>
            <person name="Shibata D."/>
            <person name="Kamiya Y."/>
            <person name="Sato N."/>
            <person name="Nakamura Y."/>
            <person name="Tabata S."/>
            <person name="Ida S."/>
            <person name="Kurokawa K."/>
            <person name="Ohta H."/>
        </authorList>
    </citation>
    <scope>NUCLEOTIDE SEQUENCE [LARGE SCALE GENOMIC DNA]</scope>
    <source>
        <strain evidence="3 4">NIES-2285</strain>
    </source>
</reference>
<sequence>MSEPSLYKGLSARLIKTFGMAELEARKLKYATTGTEALLMGMLTEGTSKAARFLRTKGVTLYAVKQETVKLLGKGDMYYNPPEHPPVTEPGKKALEAAHSYRKTLSGGEGEVTTEHLLLGLLDQTAATAAQVLKTLGIDDAAYEELKHLAAGQATTVA</sequence>
<evidence type="ECO:0000313" key="4">
    <source>
        <dbReference type="Proteomes" id="UP000054558"/>
    </source>
</evidence>
<gene>
    <name evidence="3" type="ORF">KFL_003190010</name>
</gene>
<organism evidence="3 4">
    <name type="scientific">Klebsormidium nitens</name>
    <name type="common">Green alga</name>
    <name type="synonym">Ulothrix nitens</name>
    <dbReference type="NCBI Taxonomy" id="105231"/>
    <lineage>
        <taxon>Eukaryota</taxon>
        <taxon>Viridiplantae</taxon>
        <taxon>Streptophyta</taxon>
        <taxon>Klebsormidiophyceae</taxon>
        <taxon>Klebsormidiales</taxon>
        <taxon>Klebsormidiaceae</taxon>
        <taxon>Klebsormidium</taxon>
    </lineage>
</organism>
<dbReference type="OrthoDB" id="2014724at2759"/>
<evidence type="ECO:0000259" key="2">
    <source>
        <dbReference type="PROSITE" id="PS51903"/>
    </source>
</evidence>
<protein>
    <recommendedName>
        <fullName evidence="2">Clp R domain-containing protein</fullName>
    </recommendedName>
</protein>
<dbReference type="InterPro" id="IPR004176">
    <property type="entry name" value="Clp_R_N"/>
</dbReference>
<name>A0A1Y1I7G4_KLENI</name>
<dbReference type="PROSITE" id="PS51903">
    <property type="entry name" value="CLP_R"/>
    <property type="match status" value="1"/>
</dbReference>
<dbReference type="InterPro" id="IPR036628">
    <property type="entry name" value="Clp_N_dom_sf"/>
</dbReference>
<dbReference type="PANTHER" id="PTHR47016:SF1">
    <property type="entry name" value="ATP-DEPENDENT CLP PROTEASE ATP-BINDING SUBUNIT CLPT1, CHLOROPLASTIC"/>
    <property type="match status" value="1"/>
</dbReference>
<dbReference type="OMA" id="ILYWSAR"/>
<dbReference type="InterPro" id="IPR044217">
    <property type="entry name" value="CLPT1/2"/>
</dbReference>
<dbReference type="Proteomes" id="UP000054558">
    <property type="component" value="Unassembled WGS sequence"/>
</dbReference>
<keyword evidence="1" id="KW-0677">Repeat</keyword>
<dbReference type="EMBL" id="DF237268">
    <property type="protein sequence ID" value="GAQ86890.1"/>
    <property type="molecule type" value="Genomic_DNA"/>
</dbReference>